<dbReference type="Gene3D" id="2.30.30.320">
    <property type="entry name" value="DUF1653-like domain"/>
    <property type="match status" value="1"/>
</dbReference>
<dbReference type="InterPro" id="IPR023387">
    <property type="entry name" value="DUF1653-like_dom"/>
</dbReference>
<dbReference type="PANTHER" id="PTHR21174:SF0">
    <property type="entry name" value="HD PHOSPHOHYDROLASE FAMILY PROTEIN-RELATED"/>
    <property type="match status" value="1"/>
</dbReference>
<keyword evidence="4" id="KW-1185">Reference proteome</keyword>
<evidence type="ECO:0000259" key="2">
    <source>
        <dbReference type="Pfam" id="PF07866"/>
    </source>
</evidence>
<dbReference type="eggNOG" id="COG4728">
    <property type="taxonomic scope" value="Bacteria"/>
</dbReference>
<keyword evidence="3" id="KW-0614">Plasmid</keyword>
<organism evidence="3 4">
    <name type="scientific">Cupriavidus metallidurans (strain ATCC 43123 / DSM 2839 / NBRC 102507 / CH34)</name>
    <name type="common">Ralstonia metallidurans</name>
    <dbReference type="NCBI Taxonomy" id="266264"/>
    <lineage>
        <taxon>Bacteria</taxon>
        <taxon>Pseudomonadati</taxon>
        <taxon>Pseudomonadota</taxon>
        <taxon>Betaproteobacteria</taxon>
        <taxon>Burkholderiales</taxon>
        <taxon>Burkholderiaceae</taxon>
        <taxon>Cupriavidus</taxon>
    </lineage>
</organism>
<proteinExistence type="predicted"/>
<evidence type="ECO:0000256" key="1">
    <source>
        <dbReference type="SAM" id="MobiDB-lite"/>
    </source>
</evidence>
<accession>Q1LAY7</accession>
<feature type="region of interest" description="Disordered" evidence="1">
    <location>
        <begin position="81"/>
        <end position="113"/>
    </location>
</feature>
<feature type="domain" description="DUF1653" evidence="2">
    <location>
        <begin position="121"/>
        <end position="180"/>
    </location>
</feature>
<dbReference type="eggNOG" id="COG4339">
    <property type="taxonomic scope" value="Bacteria"/>
</dbReference>
<evidence type="ECO:0000313" key="3">
    <source>
        <dbReference type="EMBL" id="ABF12689.1"/>
    </source>
</evidence>
<dbReference type="KEGG" id="rme:Rmet_5830"/>
<geneLocation type="plasmid" evidence="3 4">
    <name>megaplasmid</name>
</geneLocation>
<evidence type="ECO:0000313" key="4">
    <source>
        <dbReference type="Proteomes" id="UP000002429"/>
    </source>
</evidence>
<feature type="compositionally biased region" description="Low complexity" evidence="1">
    <location>
        <begin position="95"/>
        <end position="104"/>
    </location>
</feature>
<gene>
    <name evidence="3" type="ordered locus">Rmet_5830</name>
</gene>
<dbReference type="EMBL" id="CP000353">
    <property type="protein sequence ID" value="ABF12689.1"/>
    <property type="molecule type" value="Genomic_DNA"/>
</dbReference>
<dbReference type="AlphaFoldDB" id="Q1LAY7"/>
<dbReference type="HOGENOM" id="CLU_059733_0_0_4"/>
<reference evidence="4" key="1">
    <citation type="journal article" date="2010" name="PLoS ONE">
        <title>The complete genome sequence of Cupriavidus metallidurans strain CH34, a master survivalist in harsh and anthropogenic environments.</title>
        <authorList>
            <person name="Janssen P.J."/>
            <person name="Van Houdt R."/>
            <person name="Moors H."/>
            <person name="Monsieurs P."/>
            <person name="Morin N."/>
            <person name="Michaux A."/>
            <person name="Benotmane M.A."/>
            <person name="Leys N."/>
            <person name="Vallaeys T."/>
            <person name="Lapidus A."/>
            <person name="Monchy S."/>
            <person name="Medigue C."/>
            <person name="Taghavi S."/>
            <person name="McCorkle S."/>
            <person name="Dunn J."/>
            <person name="van der Lelie D."/>
            <person name="Mergeay M."/>
        </authorList>
    </citation>
    <scope>NUCLEOTIDE SEQUENCE [LARGE SCALE GENOMIC DNA]</scope>
    <source>
        <strain evidence="4">ATCC 43123 / DSM 2839 / NBRC 102507 / CH34</strain>
    </source>
</reference>
<name>Q1LAY7_CUPMC</name>
<dbReference type="SUPFAM" id="SSF109604">
    <property type="entry name" value="HD-domain/PDEase-like"/>
    <property type="match status" value="1"/>
</dbReference>
<dbReference type="InterPro" id="IPR037135">
    <property type="entry name" value="DUF1653-like_dom_sf"/>
</dbReference>
<dbReference type="PANTHER" id="PTHR21174">
    <property type="match status" value="1"/>
</dbReference>
<dbReference type="InterPro" id="IPR009218">
    <property type="entry name" value="HD_phosphohydro"/>
</dbReference>
<dbReference type="Pfam" id="PF07866">
    <property type="entry name" value="DUF1653"/>
    <property type="match status" value="1"/>
</dbReference>
<dbReference type="Proteomes" id="UP000002429">
    <property type="component" value="Plasmid megaplasmid"/>
</dbReference>
<protein>
    <recommendedName>
        <fullName evidence="2">DUF1653 domain-containing protein</fullName>
    </recommendedName>
</protein>
<sequence length="389" mass="42165">MVRRSGFLRRRTQGAIAGSVATICAHSNGRVNLRCAAHKSPPATTASDAAVTPGFKPEAHNGGLDSRTRFARHALRCSDSITTGGPLAATENTGSQSQPQSQSPADLTALPDNPDLVPGMPYRHYKGGAYLVTGVGRFEADMTPVVVYESMRDRSLLWVRHADVFTEPVSTATGDVARFAPHWAPALSCLDFLPRKTVLQVLALYDAPYRKYHDRRHVLEMFEQAHALGIALNPAQALAVLFHDAVYVPGFEHNEAASAALLDTMVEDVNADVIHLARQIILDTRTHEASVPDAATVLDLDLLRLAADDDVFDAHGLAVFDENRGLLASRVQLSGEALYHAFMVRRAAFLGALAQRPKLFLTTAFAEFEGPARRNIARVLASFGQAKAN</sequence>